<reference evidence="2" key="1">
    <citation type="submission" date="2020-09" db="EMBL/GenBank/DDBJ databases">
        <title>Iningainema tapete sp. nov. (Scytonemataceae, Cyanobacteria) from greenhouses in central Florida (USA) produces two types of nodularin with biosynthetic potential for microcystin-LR and anabaenopeptins.</title>
        <authorList>
            <person name="Berthold D.E."/>
            <person name="Lefler F.W."/>
            <person name="Huang I.-S."/>
            <person name="Abdulla H."/>
            <person name="Zimba P.V."/>
            <person name="Laughinghouse H.D. IV."/>
        </authorList>
    </citation>
    <scope>NUCLEOTIDE SEQUENCE</scope>
    <source>
        <strain evidence="2">BLCCT55</strain>
    </source>
</reference>
<keyword evidence="3" id="KW-1185">Reference proteome</keyword>
<dbReference type="Pfam" id="PF13191">
    <property type="entry name" value="AAA_16"/>
    <property type="match status" value="1"/>
</dbReference>
<evidence type="ECO:0000313" key="3">
    <source>
        <dbReference type="Proteomes" id="UP000629098"/>
    </source>
</evidence>
<dbReference type="GO" id="GO:0005524">
    <property type="term" value="F:ATP binding"/>
    <property type="evidence" value="ECO:0007669"/>
    <property type="project" value="UniProtKB-KW"/>
</dbReference>
<dbReference type="InterPro" id="IPR027417">
    <property type="entry name" value="P-loop_NTPase"/>
</dbReference>
<name>A0A8J6XTX2_9CYAN</name>
<dbReference type="EMBL" id="JACXAE010000124">
    <property type="protein sequence ID" value="MBD2778195.1"/>
    <property type="molecule type" value="Genomic_DNA"/>
</dbReference>
<proteinExistence type="predicted"/>
<dbReference type="PANTHER" id="PTHR44791">
    <property type="entry name" value="TELOMERASE PROTEIN COMPONENT 1 TEP1"/>
    <property type="match status" value="1"/>
</dbReference>
<dbReference type="PANTHER" id="PTHR44791:SF1">
    <property type="entry name" value="TELOMERASE PROTEIN COMPONENT 1"/>
    <property type="match status" value="1"/>
</dbReference>
<dbReference type="GO" id="GO:0003720">
    <property type="term" value="F:telomerase activity"/>
    <property type="evidence" value="ECO:0007669"/>
    <property type="project" value="TreeGrafter"/>
</dbReference>
<keyword evidence="2" id="KW-0547">Nucleotide-binding</keyword>
<accession>A0A8J6XTX2</accession>
<feature type="domain" description="Orc1-like AAA ATPase" evidence="1">
    <location>
        <begin position="25"/>
        <end position="151"/>
    </location>
</feature>
<comment type="caution">
    <text evidence="2">The sequence shown here is derived from an EMBL/GenBank/DDBJ whole genome shotgun (WGS) entry which is preliminary data.</text>
</comment>
<dbReference type="GO" id="GO:0070034">
    <property type="term" value="F:telomerase RNA binding"/>
    <property type="evidence" value="ECO:0007669"/>
    <property type="project" value="TreeGrafter"/>
</dbReference>
<dbReference type="Proteomes" id="UP000629098">
    <property type="component" value="Unassembled WGS sequence"/>
</dbReference>
<dbReference type="AlphaFoldDB" id="A0A8J6XTX2"/>
<dbReference type="RefSeq" id="WP_190837587.1">
    <property type="nucleotide sequence ID" value="NZ_CAWPPI010000124.1"/>
</dbReference>
<sequence length="366" mass="42188">MNIKPGHLAYSHHEFQQLIDEKSTNFVGRDFVFSTITDFLKYQPCGYFTIVGAPGSGKSAILAHYAINNPQVVYYSAQVEGKEFASEFLNTVCTQLMKELGTGNMSLPDNATAGSWFLSLLLQKLSDLLEPDKHLIIAIDGCDRIDRKNQPQDSNLFYLPRYLPERVYFLLTRRPFLSEKSGLLIETPAQILDLEAYPEQNRQDVETYIQQYFSRKPSLLKESGWLTNYNISQRELCQRLTVSSENNFMYLSQILDAITQGFYPEPFQFDQLPPGLEAYYQNHWQRIKGKGLSSVALAVLRCLSQSQQPLNAELIAQMVDEDGYVLEKVLENWREFLNQETVGEETVYSFYHSNFRDWLSRQLNLS</sequence>
<dbReference type="Gene3D" id="3.40.50.300">
    <property type="entry name" value="P-loop containing nucleotide triphosphate hydrolases"/>
    <property type="match status" value="1"/>
</dbReference>
<dbReference type="InterPro" id="IPR052652">
    <property type="entry name" value="Telomerase_Complex_Comp"/>
</dbReference>
<organism evidence="2 3">
    <name type="scientific">Iningainema tapete BLCC-T55</name>
    <dbReference type="NCBI Taxonomy" id="2748662"/>
    <lineage>
        <taxon>Bacteria</taxon>
        <taxon>Bacillati</taxon>
        <taxon>Cyanobacteriota</taxon>
        <taxon>Cyanophyceae</taxon>
        <taxon>Nostocales</taxon>
        <taxon>Scytonemataceae</taxon>
        <taxon>Iningainema tapete</taxon>
    </lineage>
</organism>
<dbReference type="InterPro" id="IPR041664">
    <property type="entry name" value="AAA_16"/>
</dbReference>
<evidence type="ECO:0000259" key="1">
    <source>
        <dbReference type="Pfam" id="PF13191"/>
    </source>
</evidence>
<evidence type="ECO:0000313" key="2">
    <source>
        <dbReference type="EMBL" id="MBD2778195.1"/>
    </source>
</evidence>
<dbReference type="GO" id="GO:0000722">
    <property type="term" value="P:telomere maintenance via recombination"/>
    <property type="evidence" value="ECO:0007669"/>
    <property type="project" value="TreeGrafter"/>
</dbReference>
<keyword evidence="2" id="KW-0067">ATP-binding</keyword>
<gene>
    <name evidence="2" type="ORF">ICL16_40695</name>
</gene>
<dbReference type="SUPFAM" id="SSF52540">
    <property type="entry name" value="P-loop containing nucleoside triphosphate hydrolases"/>
    <property type="match status" value="1"/>
</dbReference>
<protein>
    <submittedName>
        <fullName evidence="2">ATP-binding protein</fullName>
    </submittedName>
</protein>